<dbReference type="PROSITE" id="PS50969">
    <property type="entry name" value="FCP1"/>
    <property type="match status" value="1"/>
</dbReference>
<feature type="compositionally biased region" description="Basic residues" evidence="2">
    <location>
        <begin position="133"/>
        <end position="144"/>
    </location>
</feature>
<dbReference type="Proteomes" id="UP001316803">
    <property type="component" value="Unassembled WGS sequence"/>
</dbReference>
<comment type="subcellular location">
    <subcellularLocation>
        <location evidence="1">Mitochondrion inner membrane</location>
        <topology evidence="1">Single-pass membrane protein</topology>
    </subcellularLocation>
</comment>
<feature type="region of interest" description="Disordered" evidence="2">
    <location>
        <begin position="181"/>
        <end position="229"/>
    </location>
</feature>
<dbReference type="InterPro" id="IPR036412">
    <property type="entry name" value="HAD-like_sf"/>
</dbReference>
<feature type="region of interest" description="Disordered" evidence="2">
    <location>
        <begin position="70"/>
        <end position="93"/>
    </location>
</feature>
<evidence type="ECO:0000259" key="3">
    <source>
        <dbReference type="PROSITE" id="PS50969"/>
    </source>
</evidence>
<accession>A0AAN8EX95</accession>
<dbReference type="InterPro" id="IPR050365">
    <property type="entry name" value="TIM50"/>
</dbReference>
<evidence type="ECO:0000313" key="4">
    <source>
        <dbReference type="EMBL" id="KAK5953878.1"/>
    </source>
</evidence>
<sequence length="527" mass="58949">MDRTNASYGSSQLQYSTQNSTWRPQQPNRGTHGQGEYYGNHQPSTAVDIYALVDSWRSYRNDTTNLQTSTASSLNATAQSFEPSARRLQPTSANEALRSVHNYARYPNYRVNKSYRVSNGTKQHRAAETNHVPKNKNKQNKKSNRLTGIDQLILGSPLAQASQPVEPSANFASRYPIRSNRGLADQPLPSIEVPEPDSAPVFRTVPTKGPKSVVDHRSRTRTKSPVAPETTAEYRAQAEKEPVRLSQPRKLLVVLDLNGTLLYRSRTTNKAFMRPGVTPLIEYLFANHVVMVYTSATPVSATKMVNQFLHPNYRNQLAATWARDKLDLTKEQYANKVQVYKKLDKIWKDKTIQKTAGAGNTWDQSNTVLVDDSKLKALAQPHNLLQVPEYTPNDKQDQKIQQDILKQLEMKLEELKYQEDVSRLIRKWQSGGIEVPRLAGQEVVVEETVDQKIKASTASAKQVQPQPHLLTPDSIGDVSPRDGDSVERPVEVSDDEEDAGAPLSPASSTVSSIHENVFRDLLDGTGK</sequence>
<name>A0AAN8EX95_9EURO</name>
<dbReference type="EMBL" id="JAKLMC020000010">
    <property type="protein sequence ID" value="KAK5953878.1"/>
    <property type="molecule type" value="Genomic_DNA"/>
</dbReference>
<dbReference type="InterPro" id="IPR023214">
    <property type="entry name" value="HAD_sf"/>
</dbReference>
<feature type="compositionally biased region" description="Polar residues" evidence="2">
    <location>
        <begin position="70"/>
        <end position="82"/>
    </location>
</feature>
<comment type="subunit">
    <text evidence="1">Component of the TIM23 complex.</text>
</comment>
<comment type="similarity">
    <text evidence="1">Belongs to the TIM50 family.</text>
</comment>
<feature type="compositionally biased region" description="Polar residues" evidence="2">
    <location>
        <begin position="505"/>
        <end position="514"/>
    </location>
</feature>
<proteinExistence type="inferred from homology"/>
<keyword evidence="1" id="KW-0811">Translocation</keyword>
<feature type="region of interest" description="Disordered" evidence="2">
    <location>
        <begin position="456"/>
        <end position="527"/>
    </location>
</feature>
<feature type="region of interest" description="Disordered" evidence="2">
    <location>
        <begin position="120"/>
        <end position="144"/>
    </location>
</feature>
<keyword evidence="1" id="KW-0813">Transport</keyword>
<feature type="region of interest" description="Disordered" evidence="2">
    <location>
        <begin position="1"/>
        <end position="40"/>
    </location>
</feature>
<dbReference type="PANTHER" id="PTHR12210">
    <property type="entry name" value="DULLARD PROTEIN PHOSPHATASE"/>
    <property type="match status" value="1"/>
</dbReference>
<feature type="domain" description="FCP1 homology" evidence="3">
    <location>
        <begin position="246"/>
        <end position="411"/>
    </location>
</feature>
<feature type="compositionally biased region" description="Polar residues" evidence="2">
    <location>
        <begin position="1"/>
        <end position="31"/>
    </location>
</feature>
<dbReference type="SMART" id="SM00577">
    <property type="entry name" value="CPDc"/>
    <property type="match status" value="1"/>
</dbReference>
<dbReference type="InterPro" id="IPR004274">
    <property type="entry name" value="FCP1_dom"/>
</dbReference>
<evidence type="ECO:0000313" key="5">
    <source>
        <dbReference type="Proteomes" id="UP001316803"/>
    </source>
</evidence>
<evidence type="ECO:0000256" key="1">
    <source>
        <dbReference type="RuleBase" id="RU365079"/>
    </source>
</evidence>
<dbReference type="Gene3D" id="3.40.50.1000">
    <property type="entry name" value="HAD superfamily/HAD-like"/>
    <property type="match status" value="1"/>
</dbReference>
<organism evidence="4 5">
    <name type="scientific">Knufia fluminis</name>
    <dbReference type="NCBI Taxonomy" id="191047"/>
    <lineage>
        <taxon>Eukaryota</taxon>
        <taxon>Fungi</taxon>
        <taxon>Dikarya</taxon>
        <taxon>Ascomycota</taxon>
        <taxon>Pezizomycotina</taxon>
        <taxon>Eurotiomycetes</taxon>
        <taxon>Chaetothyriomycetidae</taxon>
        <taxon>Chaetothyriales</taxon>
        <taxon>Trichomeriaceae</taxon>
        <taxon>Knufia</taxon>
    </lineage>
</organism>
<feature type="compositionally biased region" description="Polar residues" evidence="2">
    <location>
        <begin position="456"/>
        <end position="465"/>
    </location>
</feature>
<comment type="function">
    <text evidence="1">Essential component of the TIM23 complex, a complex that mediates the translocation of transit peptide-containing proteins across the mitochondrial inner membrane.</text>
</comment>
<keyword evidence="1" id="KW-0496">Mitochondrion</keyword>
<feature type="compositionally biased region" description="Basic and acidic residues" evidence="2">
    <location>
        <begin position="516"/>
        <end position="527"/>
    </location>
</feature>
<dbReference type="GO" id="GO:0005744">
    <property type="term" value="C:TIM23 mitochondrial import inner membrane translocase complex"/>
    <property type="evidence" value="ECO:0007669"/>
    <property type="project" value="UniProtKB-UniRule"/>
</dbReference>
<keyword evidence="1" id="KW-0653">Protein transport</keyword>
<keyword evidence="1" id="KW-0809">Transit peptide</keyword>
<dbReference type="AlphaFoldDB" id="A0AAN8EX95"/>
<evidence type="ECO:0000256" key="2">
    <source>
        <dbReference type="SAM" id="MobiDB-lite"/>
    </source>
</evidence>
<dbReference type="SUPFAM" id="SSF56784">
    <property type="entry name" value="HAD-like"/>
    <property type="match status" value="1"/>
</dbReference>
<protein>
    <recommendedName>
        <fullName evidence="1">Mitochondrial import inner membrane translocase subunit TIM50</fullName>
    </recommendedName>
</protein>
<comment type="caution">
    <text evidence="4">The sequence shown here is derived from an EMBL/GenBank/DDBJ whole genome shotgun (WGS) entry which is preliminary data.</text>
</comment>
<dbReference type="GO" id="GO:0015031">
    <property type="term" value="P:protein transport"/>
    <property type="evidence" value="ECO:0007669"/>
    <property type="project" value="UniProtKB-KW"/>
</dbReference>
<reference evidence="4 5" key="1">
    <citation type="submission" date="2022-12" db="EMBL/GenBank/DDBJ databases">
        <title>Genomic features and morphological characterization of a novel Knufia sp. strain isolated from spacecraft assembly facility.</title>
        <authorList>
            <person name="Teixeira M."/>
            <person name="Chander A.M."/>
            <person name="Stajich J.E."/>
            <person name="Venkateswaran K."/>
        </authorList>
    </citation>
    <scope>NUCLEOTIDE SEQUENCE [LARGE SCALE GENOMIC DNA]</scope>
    <source>
        <strain evidence="4 5">FJI-L2-BK-P2</strain>
    </source>
</reference>
<keyword evidence="5" id="KW-1185">Reference proteome</keyword>
<feature type="compositionally biased region" description="Basic and acidic residues" evidence="2">
    <location>
        <begin position="479"/>
        <end position="491"/>
    </location>
</feature>
<dbReference type="Pfam" id="PF03031">
    <property type="entry name" value="NIF"/>
    <property type="match status" value="1"/>
</dbReference>
<gene>
    <name evidence="4" type="ORF">OHC33_005149</name>
</gene>